<dbReference type="Pfam" id="PF12770">
    <property type="entry name" value="CHAT"/>
    <property type="match status" value="1"/>
</dbReference>
<accession>A0A6N6N2Q2</accession>
<evidence type="ECO:0000313" key="3">
    <source>
        <dbReference type="Proteomes" id="UP000438699"/>
    </source>
</evidence>
<protein>
    <submittedName>
        <fullName evidence="2">CHAT domain-containing protein</fullName>
    </submittedName>
</protein>
<dbReference type="Pfam" id="PF07676">
    <property type="entry name" value="PD40"/>
    <property type="match status" value="4"/>
</dbReference>
<dbReference type="OrthoDB" id="9761935at2"/>
<evidence type="ECO:0000259" key="1">
    <source>
        <dbReference type="Pfam" id="PF12770"/>
    </source>
</evidence>
<proteinExistence type="predicted"/>
<dbReference type="RefSeq" id="WP_151150442.1">
    <property type="nucleotide sequence ID" value="NZ_WAIE01000002.1"/>
</dbReference>
<dbReference type="SUPFAM" id="SSF48452">
    <property type="entry name" value="TPR-like"/>
    <property type="match status" value="4"/>
</dbReference>
<dbReference type="InterPro" id="IPR019734">
    <property type="entry name" value="TPR_rpt"/>
</dbReference>
<keyword evidence="3" id="KW-1185">Reference proteome</keyword>
<dbReference type="Pfam" id="PF13424">
    <property type="entry name" value="TPR_12"/>
    <property type="match status" value="1"/>
</dbReference>
<name>A0A6N6N2Q2_9BACT</name>
<dbReference type="EMBL" id="WAIE01000002">
    <property type="protein sequence ID" value="KAB1442221.1"/>
    <property type="molecule type" value="Genomic_DNA"/>
</dbReference>
<evidence type="ECO:0000313" key="2">
    <source>
        <dbReference type="EMBL" id="KAB1442221.1"/>
    </source>
</evidence>
<dbReference type="InterPro" id="IPR024983">
    <property type="entry name" value="CHAT_dom"/>
</dbReference>
<dbReference type="Gene3D" id="1.25.40.10">
    <property type="entry name" value="Tetratricopeptide repeat domain"/>
    <property type="match status" value="4"/>
</dbReference>
<reference evidence="2 3" key="1">
    <citation type="journal article" date="2017" name="Int. J. Syst. Evol. Microbiol.">
        <title>Desulfovibrio senegalensis sp. nov., a mesophilic sulfate reducer isolated from marine sediment.</title>
        <authorList>
            <person name="Thioye A."/>
            <person name="Gam Z.B.A."/>
            <person name="Mbengue M."/>
            <person name="Cayol J.L."/>
            <person name="Joseph-Bartoli M."/>
            <person name="Toure-Kane C."/>
            <person name="Labat M."/>
        </authorList>
    </citation>
    <scope>NUCLEOTIDE SEQUENCE [LARGE SCALE GENOMIC DNA]</scope>
    <source>
        <strain evidence="2 3">DSM 101509</strain>
    </source>
</reference>
<organism evidence="2 3">
    <name type="scientific">Pseudodesulfovibrio senegalensis</name>
    <dbReference type="NCBI Taxonomy" id="1721087"/>
    <lineage>
        <taxon>Bacteria</taxon>
        <taxon>Pseudomonadati</taxon>
        <taxon>Thermodesulfobacteriota</taxon>
        <taxon>Desulfovibrionia</taxon>
        <taxon>Desulfovibrionales</taxon>
        <taxon>Desulfovibrionaceae</taxon>
    </lineage>
</organism>
<dbReference type="SMART" id="SM00028">
    <property type="entry name" value="TPR"/>
    <property type="match status" value="14"/>
</dbReference>
<dbReference type="InterPro" id="IPR011659">
    <property type="entry name" value="WD40"/>
</dbReference>
<sequence>MDGEAMMRRAGIFMLAALLLVSLALPAGARVKPRALNVDRPEQFTFEARSVLYADVSPDGRLMACTRESDGFTGLWLRSADPATAMIPRRLTPDAGNHYAPRFSRDGRFVAFVGTLHDAKGDIYVLDLKGDMQSRRLTGRDTADGGPCFSPDGKTIYYHRTVPGKRLPELTALDIDFGHSRSLNVDSDGAFPAISPDGTRIAFVARTHDPAGDILVLDRATGTVTALTSGPDRDLYPRWSADGRYVYFTRGEDTPRIMRIDAGEHDTGKSLGPWPVTSGAQAAYQPVVAAGRLYYLSESDGVGNVWTLPQDGPVPGLGSAEAQLALARDIAISPDRDTGLTVLGYSRVLERFGNDAARCTEAAYRMGRVLEGMKDGARRAEQAYARASVGPDSLYSGLAEVAAGAMRARASLSRTDSRPSAKSLARQARTLVDIGDRHADPRIRARARIEAVRLYVAFGTMPRDLTAALILTDDAIRMADAKSARSEQAEALVLKGDVYARSGAGRSVVPLYERVVREYPGQEQWTQAAAMRLLDRAVAGMDSLDQRMGALLSVASGNEAGLPVLAALAWNRMGDEYHRAGEDQQAANAYSTTLAKFSDTGAPVVAARMALAEILYDQERFQRALDLYETEMAERPAEDRIYRLARAAYLQRSAAAGQHLLRLGEVSAARSVFAELVRYAPDNVPAHRGVVQCAAAMGILEESIDKYSDQLEADPENDVLLYSLGLALTYRDSRADLERARDLIAHAVRNQGQVSYYHQTLGYVHEVLETVHGVPEGLEKALLEYRTARFLNDARLDAQNAADLDLNVGNACFLLGQYERAFRNYQRRLASGRSFGNTDQEIVFYQRLGRAAFQAGEPQATVDAFNLAIQLVDEHADPRLASRRFGVLGKYVLDSVLRPLMGDDAPEQARNVALVLAREQAELNNRAFALGRVAVPMPPSGEWLQYRAGMVALIADQQRLNRRIVDRGLAAPESVEAQTMQRMAESVREALDTPGRYGEMQAELQDRLGLALQENGQHAEARLAFLQAFDRNEALGRTFNLAVNLRSAAYNAWLLAGDAHGLERKRLLQQAHNEFGRVVALVKEHGVPERGTAHDNGGALISVNLRIALDETTATHAMDGFSPEQEIRLARTFMTRIATELGRITEARRALEAQLPETVVPAKTPAGQRFGTGLALHRAAHLARAVQDPLAAFERFAQSADMGIAMGTATSAALNVMNMAQCLRDAEPSAGQDRLASMRTRFVALVRRVTRLVDRLSDGMAAPGIIAPEFHNAVAVAFNDLAQAREAGAVRSYWLSLAMGHANGAVEYFEENPPDSRQQSALLCAALLNRARLGDQLGLPGKQDRERVLTLCDDAFLPDFRWRALAASGRLPEALDVLRSLPLPSMHAGQGEIIAALASLVRQQVDAGNVEQAFDLAEELSELERVNRTACLGVSLPQGRDADLLARIAPRLLRIRELRQRLDSEQEALSESQRDRVRSRLEQEQEILVSELGPDRERLPGLARLASGEDEREWLLTIMGMAVRLERAADEHAAYGTGRTLEKRQAAVDAYSRTVARAAGSLPFAQPPGVLGFIVPLPAMAFDVMENLGPGRNLMRAFPAGDGGWIVFSVRQDALSATLSATLPESADMLAVEFPSRVPADFNGTLVLSGTHFVRSAYGLKPFKRRLLALDVDLDPVPQFFATESMGHNATVEQTEELAGCAQTLVLGNPVHAGSSVPVRRNRRAMPGVLVHVGGTDIPMAQLAGRASNVSLAMIADSGLSVAGTRAWSGRNDVYEAGCVASLFGLPSMTFMARQDMPGFLQRYARMSPQQAMASQRGSAGREGTAGLLLGHPGLAPDQALELAREQFGLLAGRASRAYQAGQYEAALAAFEDCITIALESGDSQHAAYLPQLYAFARTSAYEAGQLSVAVRHGQALVELLQQEAPDSAEHARAVLQLGLVHARAEQFALAMPLLERAVGMFAALDMGPEQVRAMDELGTVLENAVRYQGALRSFADAATVSDELMADELLARQYMNMGRVRDLRLSQYALAKQDYAKALEIHELMGDAGGMAQARLDMGRCDRLMGDFAGADELLQQAMDSVRGDGEDAERMRMRVLMEQANNAWYRARYQQAFDMQRRVLEYARTDDWPLMRVIARNTAGMIWWTLGDHERALRELERAEQGAHGLAVRKDILGSVLNNKGLVLRDMGRLDASMAALEKALETDRALESRWAEAYDLRNMGQTLLRMGDVSRAVDMLVRSLDMARSIGNRINVAKILVALGQAHAARPGSKSGTAKARQCFAEALDLSRGMRLREYEWRALHGLARLDEQRGGREAARQRLETAVNVIEDMRAEIRMERLRDGFALGKAEVYGDLVRILADMGREADAFYVAERSRARNLIDLLGNRNRNLRGGADSDAYNALKNLKARIVEQERLATQAVTDDERRVYSRALGELQDRYTDLLLKVQADNPELADMVSVHPMTLEQVQQAMEPDTAMLVYYTTRDELFCWVVSPREARLVRKPVNMAELGEDILQYRRMLQNLEPAAIHSRRLYDALLAPVLDTALKPEPDGSTRVRALGIVPHGPLHYLSFATLGDEKAYLVERAPLFYLPSASVMRYTFARRDNSVADRVLAVGNPDFGDPSLALPFAGHEVRAIAWNHPGMTLLSGSEATRKRVVRDLGRYGIIHLATHGEFDAANPLFSAIRLAPDSEQDNGQLSADEVFELDINADLVVLSACQTGLGKVGAGDDVVGMNRSFLYAGTHALASSLWRVSDVSTAILMKQFYREYPNRNKAESLQRAMLHVFRQYAHPGYWGAFVLVGDYQ</sequence>
<dbReference type="InterPro" id="IPR011990">
    <property type="entry name" value="TPR-like_helical_dom_sf"/>
</dbReference>
<dbReference type="PANTHER" id="PTHR10098">
    <property type="entry name" value="RAPSYN-RELATED"/>
    <property type="match status" value="1"/>
</dbReference>
<dbReference type="SUPFAM" id="SSF69304">
    <property type="entry name" value="Tricorn protease N-terminal domain"/>
    <property type="match status" value="1"/>
</dbReference>
<gene>
    <name evidence="2" type="ORF">F8A88_07125</name>
</gene>
<dbReference type="InterPro" id="IPR011042">
    <property type="entry name" value="6-blade_b-propeller_TolB-like"/>
</dbReference>
<dbReference type="Proteomes" id="UP000438699">
    <property type="component" value="Unassembled WGS sequence"/>
</dbReference>
<comment type="caution">
    <text evidence="2">The sequence shown here is derived from an EMBL/GenBank/DDBJ whole genome shotgun (WGS) entry which is preliminary data.</text>
</comment>
<dbReference type="Gene3D" id="2.120.10.30">
    <property type="entry name" value="TolB, C-terminal domain"/>
    <property type="match status" value="2"/>
</dbReference>
<feature type="domain" description="CHAT" evidence="1">
    <location>
        <begin position="2533"/>
        <end position="2806"/>
    </location>
</feature>